<dbReference type="EMBL" id="FNJU01000004">
    <property type="protein sequence ID" value="SDP58900.1"/>
    <property type="molecule type" value="Genomic_DNA"/>
</dbReference>
<feature type="transmembrane region" description="Helical" evidence="1">
    <location>
        <begin position="66"/>
        <end position="84"/>
    </location>
</feature>
<accession>A0A1H0TYP7</accession>
<feature type="transmembrane region" description="Helical" evidence="1">
    <location>
        <begin position="126"/>
        <end position="143"/>
    </location>
</feature>
<keyword evidence="1" id="KW-0812">Transmembrane</keyword>
<name>A0A1H0TYP7_9BACI</name>
<dbReference type="AlphaFoldDB" id="A0A1H0TYP7"/>
<evidence type="ECO:0000313" key="2">
    <source>
        <dbReference type="EMBL" id="SDP58900.1"/>
    </source>
</evidence>
<reference evidence="3" key="1">
    <citation type="submission" date="2016-10" db="EMBL/GenBank/DDBJ databases">
        <authorList>
            <person name="Varghese N."/>
            <person name="Submissions S."/>
        </authorList>
    </citation>
    <scope>NUCLEOTIDE SEQUENCE [LARGE SCALE GENOMIC DNA]</scope>
    <source>
        <strain evidence="3">IBRC-M10078</strain>
    </source>
</reference>
<keyword evidence="3" id="KW-1185">Reference proteome</keyword>
<dbReference type="STRING" id="930152.SAMN05216565_10421"/>
<dbReference type="Proteomes" id="UP000199159">
    <property type="component" value="Unassembled WGS sequence"/>
</dbReference>
<feature type="transmembrane region" description="Helical" evidence="1">
    <location>
        <begin position="96"/>
        <end position="114"/>
    </location>
</feature>
<sequence>MNKNPIEKLLWSIALPGFGQFLNRKYFKGTVLLILEFLVNVQANFNQVIIYSFHGEIQKAIEQTNYNWLMFYPCLYFFAMWDAYKDAGGGKKPNSFYPFAFAAFSVTVGLIYSSKIRLSGVLIGPVWLPIMFVIPGVIMGLTIQKITNRTIKQTAF</sequence>
<proteinExistence type="predicted"/>
<protein>
    <submittedName>
        <fullName evidence="2">Uncharacterized protein</fullName>
    </submittedName>
</protein>
<dbReference type="RefSeq" id="WP_090853060.1">
    <property type="nucleotide sequence ID" value="NZ_FNJU01000004.1"/>
</dbReference>
<keyword evidence="1" id="KW-0472">Membrane</keyword>
<dbReference type="OrthoDB" id="1681794at2"/>
<organism evidence="2 3">
    <name type="scientific">Litchfieldia salsa</name>
    <dbReference type="NCBI Taxonomy" id="930152"/>
    <lineage>
        <taxon>Bacteria</taxon>
        <taxon>Bacillati</taxon>
        <taxon>Bacillota</taxon>
        <taxon>Bacilli</taxon>
        <taxon>Bacillales</taxon>
        <taxon>Bacillaceae</taxon>
        <taxon>Litchfieldia</taxon>
    </lineage>
</organism>
<evidence type="ECO:0000313" key="3">
    <source>
        <dbReference type="Proteomes" id="UP000199159"/>
    </source>
</evidence>
<evidence type="ECO:0000256" key="1">
    <source>
        <dbReference type="SAM" id="Phobius"/>
    </source>
</evidence>
<keyword evidence="1" id="KW-1133">Transmembrane helix</keyword>
<gene>
    <name evidence="2" type="ORF">SAMN05216565_10421</name>
</gene>